<sequence length="189" mass="20423">MLPTLPAPLSRPARRAPLLSTLNDVLWELSEASFPPLALLHLLLSTSSFPVVAVIVNAVSPTAHFPSSLASNIFVPHRRRHRQHSLFHTPRFATSLSSISQLDRAPFRATAASHSLLAPSSRPRGLQHPPSRLVQSLQPHCPPPLSFPTALFLSSSLHTAIPCAISHAVSSLFVDVQVHDKCSTNALKG</sequence>
<keyword evidence="2" id="KW-1185">Reference proteome</keyword>
<protein>
    <submittedName>
        <fullName evidence="1">Uncharacterized protein</fullName>
    </submittedName>
</protein>
<proteinExistence type="predicted"/>
<reference evidence="1" key="2">
    <citation type="journal article" date="2020" name="Nat. Commun.">
        <title>Large-scale genome sequencing of mycorrhizal fungi provides insights into the early evolution of symbiotic traits.</title>
        <authorList>
            <person name="Miyauchi S."/>
            <person name="Kiss E."/>
            <person name="Kuo A."/>
            <person name="Drula E."/>
            <person name="Kohler A."/>
            <person name="Sanchez-Garcia M."/>
            <person name="Morin E."/>
            <person name="Andreopoulos B."/>
            <person name="Barry K.W."/>
            <person name="Bonito G."/>
            <person name="Buee M."/>
            <person name="Carver A."/>
            <person name="Chen C."/>
            <person name="Cichocki N."/>
            <person name="Clum A."/>
            <person name="Culley D."/>
            <person name="Crous P.W."/>
            <person name="Fauchery L."/>
            <person name="Girlanda M."/>
            <person name="Hayes R.D."/>
            <person name="Keri Z."/>
            <person name="LaButti K."/>
            <person name="Lipzen A."/>
            <person name="Lombard V."/>
            <person name="Magnuson J."/>
            <person name="Maillard F."/>
            <person name="Murat C."/>
            <person name="Nolan M."/>
            <person name="Ohm R.A."/>
            <person name="Pangilinan J."/>
            <person name="Pereira M.F."/>
            <person name="Perotto S."/>
            <person name="Peter M."/>
            <person name="Pfister S."/>
            <person name="Riley R."/>
            <person name="Sitrit Y."/>
            <person name="Stielow J.B."/>
            <person name="Szollosi G."/>
            <person name="Zifcakova L."/>
            <person name="Stursova M."/>
            <person name="Spatafora J.W."/>
            <person name="Tedersoo L."/>
            <person name="Vaario L.M."/>
            <person name="Yamada A."/>
            <person name="Yan M."/>
            <person name="Wang P."/>
            <person name="Xu J."/>
            <person name="Bruns T."/>
            <person name="Baldrian P."/>
            <person name="Vilgalys R."/>
            <person name="Dunand C."/>
            <person name="Henrissat B."/>
            <person name="Grigoriev I.V."/>
            <person name="Hibbett D."/>
            <person name="Nagy L.G."/>
            <person name="Martin F.M."/>
        </authorList>
    </citation>
    <scope>NUCLEOTIDE SEQUENCE</scope>
    <source>
        <strain evidence="1">BED1</strain>
    </source>
</reference>
<organism evidence="1 2">
    <name type="scientific">Boletus edulis BED1</name>
    <dbReference type="NCBI Taxonomy" id="1328754"/>
    <lineage>
        <taxon>Eukaryota</taxon>
        <taxon>Fungi</taxon>
        <taxon>Dikarya</taxon>
        <taxon>Basidiomycota</taxon>
        <taxon>Agaricomycotina</taxon>
        <taxon>Agaricomycetes</taxon>
        <taxon>Agaricomycetidae</taxon>
        <taxon>Boletales</taxon>
        <taxon>Boletineae</taxon>
        <taxon>Boletaceae</taxon>
        <taxon>Boletoideae</taxon>
        <taxon>Boletus</taxon>
    </lineage>
</organism>
<reference evidence="1" key="1">
    <citation type="submission" date="2019-10" db="EMBL/GenBank/DDBJ databases">
        <authorList>
            <consortium name="DOE Joint Genome Institute"/>
            <person name="Kuo A."/>
            <person name="Miyauchi S."/>
            <person name="Kiss E."/>
            <person name="Drula E."/>
            <person name="Kohler A."/>
            <person name="Sanchez-Garcia M."/>
            <person name="Andreopoulos B."/>
            <person name="Barry K.W."/>
            <person name="Bonito G."/>
            <person name="Buee M."/>
            <person name="Carver A."/>
            <person name="Chen C."/>
            <person name="Cichocki N."/>
            <person name="Clum A."/>
            <person name="Culley D."/>
            <person name="Crous P.W."/>
            <person name="Fauchery L."/>
            <person name="Girlanda M."/>
            <person name="Hayes R."/>
            <person name="Keri Z."/>
            <person name="LaButti K."/>
            <person name="Lipzen A."/>
            <person name="Lombard V."/>
            <person name="Magnuson J."/>
            <person name="Maillard F."/>
            <person name="Morin E."/>
            <person name="Murat C."/>
            <person name="Nolan M."/>
            <person name="Ohm R."/>
            <person name="Pangilinan J."/>
            <person name="Pereira M."/>
            <person name="Perotto S."/>
            <person name="Peter M."/>
            <person name="Riley R."/>
            <person name="Sitrit Y."/>
            <person name="Stielow B."/>
            <person name="Szollosi G."/>
            <person name="Zifcakova L."/>
            <person name="Stursova M."/>
            <person name="Spatafora J.W."/>
            <person name="Tedersoo L."/>
            <person name="Vaario L.-M."/>
            <person name="Yamada A."/>
            <person name="Yan M."/>
            <person name="Wang P."/>
            <person name="Xu J."/>
            <person name="Bruns T."/>
            <person name="Baldrian P."/>
            <person name="Vilgalys R."/>
            <person name="Henrissat B."/>
            <person name="Grigoriev I.V."/>
            <person name="Hibbett D."/>
            <person name="Nagy L.G."/>
            <person name="Martin F.M."/>
        </authorList>
    </citation>
    <scope>NUCLEOTIDE SEQUENCE</scope>
    <source>
        <strain evidence="1">BED1</strain>
    </source>
</reference>
<dbReference type="Proteomes" id="UP001194468">
    <property type="component" value="Unassembled WGS sequence"/>
</dbReference>
<dbReference type="AlphaFoldDB" id="A0AAD4C9P3"/>
<accession>A0AAD4C9P3</accession>
<comment type="caution">
    <text evidence="1">The sequence shown here is derived from an EMBL/GenBank/DDBJ whole genome shotgun (WGS) entry which is preliminary data.</text>
</comment>
<name>A0AAD4C9P3_BOLED</name>
<dbReference type="EMBL" id="WHUW01000001">
    <property type="protein sequence ID" value="KAF8452802.1"/>
    <property type="molecule type" value="Genomic_DNA"/>
</dbReference>
<evidence type="ECO:0000313" key="2">
    <source>
        <dbReference type="Proteomes" id="UP001194468"/>
    </source>
</evidence>
<gene>
    <name evidence="1" type="ORF">L210DRAFT_987471</name>
</gene>
<evidence type="ECO:0000313" key="1">
    <source>
        <dbReference type="EMBL" id="KAF8452802.1"/>
    </source>
</evidence>